<dbReference type="EMBL" id="JACCCW010000002">
    <property type="protein sequence ID" value="NYF80801.1"/>
    <property type="molecule type" value="Genomic_DNA"/>
</dbReference>
<dbReference type="AlphaFoldDB" id="A0A7Y9TH94"/>
<dbReference type="InterPro" id="IPR036249">
    <property type="entry name" value="Thioredoxin-like_sf"/>
</dbReference>
<evidence type="ECO:0000313" key="2">
    <source>
        <dbReference type="Proteomes" id="UP000589520"/>
    </source>
</evidence>
<dbReference type="SUPFAM" id="SSF52833">
    <property type="entry name" value="Thioredoxin-like"/>
    <property type="match status" value="1"/>
</dbReference>
<gene>
    <name evidence="1" type="ORF">HDF17_003121</name>
</gene>
<evidence type="ECO:0000313" key="1">
    <source>
        <dbReference type="EMBL" id="NYF80801.1"/>
    </source>
</evidence>
<dbReference type="PANTHER" id="PTHR36057">
    <property type="match status" value="1"/>
</dbReference>
<protein>
    <recommendedName>
        <fullName evidence="3">DUF1223 domain-containing protein</fullName>
    </recommendedName>
</protein>
<accession>A0A7Y9TH94</accession>
<dbReference type="RefSeq" id="WP_179492467.1">
    <property type="nucleotide sequence ID" value="NZ_JACCCW010000002.1"/>
</dbReference>
<dbReference type="PANTHER" id="PTHR36057:SF1">
    <property type="entry name" value="LIPOPROTEIN LIPID ATTACHMENT SITE-LIKE PROTEIN, PUTATIVE (DUF1223)-RELATED"/>
    <property type="match status" value="1"/>
</dbReference>
<dbReference type="InterPro" id="IPR010634">
    <property type="entry name" value="DUF1223"/>
</dbReference>
<evidence type="ECO:0008006" key="3">
    <source>
        <dbReference type="Google" id="ProtNLM"/>
    </source>
</evidence>
<dbReference type="Pfam" id="PF06764">
    <property type="entry name" value="DUF1223"/>
    <property type="match status" value="1"/>
</dbReference>
<sequence length="249" mass="26344">MALLLSAAVVTGQIAKPANPAVRPKIVLVELFTSEGCSSCPPADALLRQINGTKTASGQLIVGISEHVTYWNSLGWSDPFSSSVYTARQDAYGVSLGLDSIYTPQMVVNGTEQFVGSSNGDLAKALRREQEKESSVDLRIVSTSVVGNMLTVKFSVTSDASVHGADIIAVLTDDNDQSSVSRGENSGRTLAHVSVARSIVRIAEVQREADQTAQIALPDHFGGKEGHHLILFVQTARSGRVLGAATQPL</sequence>
<organism evidence="1 2">
    <name type="scientific">Granulicella arctica</name>
    <dbReference type="NCBI Taxonomy" id="940613"/>
    <lineage>
        <taxon>Bacteria</taxon>
        <taxon>Pseudomonadati</taxon>
        <taxon>Acidobacteriota</taxon>
        <taxon>Terriglobia</taxon>
        <taxon>Terriglobales</taxon>
        <taxon>Acidobacteriaceae</taxon>
        <taxon>Granulicella</taxon>
    </lineage>
</organism>
<proteinExistence type="predicted"/>
<comment type="caution">
    <text evidence="1">The sequence shown here is derived from an EMBL/GenBank/DDBJ whole genome shotgun (WGS) entry which is preliminary data.</text>
</comment>
<name>A0A7Y9TH94_9BACT</name>
<keyword evidence="2" id="KW-1185">Reference proteome</keyword>
<reference evidence="1 2" key="1">
    <citation type="submission" date="2020-07" db="EMBL/GenBank/DDBJ databases">
        <title>Genomic Encyclopedia of Type Strains, Phase IV (KMG-V): Genome sequencing to study the core and pangenomes of soil and plant-associated prokaryotes.</title>
        <authorList>
            <person name="Whitman W."/>
        </authorList>
    </citation>
    <scope>NUCLEOTIDE SEQUENCE [LARGE SCALE GENOMIC DNA]</scope>
    <source>
        <strain evidence="1 2">X4EP2</strain>
    </source>
</reference>
<dbReference type="Proteomes" id="UP000589520">
    <property type="component" value="Unassembled WGS sequence"/>
</dbReference>